<name>A0ABY8Q8Z0_9RHOB</name>
<accession>A0ABY8Q8Z0</accession>
<dbReference type="Proteomes" id="UP001230978">
    <property type="component" value="Chromosome"/>
</dbReference>
<gene>
    <name evidence="1" type="ORF">QF092_05995</name>
</gene>
<evidence type="ECO:0000313" key="1">
    <source>
        <dbReference type="EMBL" id="WGV17345.1"/>
    </source>
</evidence>
<protein>
    <submittedName>
        <fullName evidence="1">DUF2059 domain-containing protein</fullName>
    </submittedName>
</protein>
<reference evidence="1 2" key="1">
    <citation type="submission" date="2023-04" db="EMBL/GenBank/DDBJ databases">
        <title>YMD61, complete Genome.</title>
        <authorList>
            <person name="Zhang J."/>
        </authorList>
    </citation>
    <scope>NUCLEOTIDE SEQUENCE [LARGE SCALE GENOMIC DNA]</scope>
    <source>
        <strain evidence="1 2">YMD61</strain>
    </source>
</reference>
<sequence length="307" mass="32109">MADAMEAKAIGVLGRGVALAALIGVFGAQAVPQRAMAQEGGAATEVQAEAAAIRPEVATLMETMRIGDIVALLREEGIDYGRTLENDMFPGAGGAGWEATVGLIYDGARMQAAFGASLNAALDGQGEATEAAQAFFGSDLGQKVLGLEIEARRALLDDVTEEAAKVAWEEMAAEGGTRVDLLETFVAANDLVESNVMGALNSNLAFYKGMAEGGAFGDDMTEEQMLSDTWAQEGEIRASTENWIFPYLALAYGPLSDEELGQYIDFSKSAAGQALNVALFAAFDDVFTPVSGALGLAVARQMQGQDI</sequence>
<proteinExistence type="predicted"/>
<evidence type="ECO:0000313" key="2">
    <source>
        <dbReference type="Proteomes" id="UP001230978"/>
    </source>
</evidence>
<dbReference type="RefSeq" id="WP_281468550.1">
    <property type="nucleotide sequence ID" value="NZ_CP124535.1"/>
</dbReference>
<organism evidence="1 2">
    <name type="scientific">Fuscovulum ytuae</name>
    <dbReference type="NCBI Taxonomy" id="3042299"/>
    <lineage>
        <taxon>Bacteria</taxon>
        <taxon>Pseudomonadati</taxon>
        <taxon>Pseudomonadota</taxon>
        <taxon>Alphaproteobacteria</taxon>
        <taxon>Rhodobacterales</taxon>
        <taxon>Paracoccaceae</taxon>
        <taxon>Fuscovulum</taxon>
    </lineage>
</organism>
<dbReference type="EMBL" id="CP124535">
    <property type="protein sequence ID" value="WGV17345.1"/>
    <property type="molecule type" value="Genomic_DNA"/>
</dbReference>
<keyword evidence="2" id="KW-1185">Reference proteome</keyword>